<feature type="domain" description="DNA mismatch repair protein Mlh1 C-terminal" evidence="1">
    <location>
        <begin position="107"/>
        <end position="134"/>
    </location>
</feature>
<proteinExistence type="predicted"/>
<keyword evidence="3" id="KW-1185">Reference proteome</keyword>
<organism evidence="2 3">
    <name type="scientific">Goodea atripinnis</name>
    <dbReference type="NCBI Taxonomy" id="208336"/>
    <lineage>
        <taxon>Eukaryota</taxon>
        <taxon>Metazoa</taxon>
        <taxon>Chordata</taxon>
        <taxon>Craniata</taxon>
        <taxon>Vertebrata</taxon>
        <taxon>Euteleostomi</taxon>
        <taxon>Actinopterygii</taxon>
        <taxon>Neopterygii</taxon>
        <taxon>Teleostei</taxon>
        <taxon>Neoteleostei</taxon>
        <taxon>Acanthomorphata</taxon>
        <taxon>Ovalentaria</taxon>
        <taxon>Atherinomorphae</taxon>
        <taxon>Cyprinodontiformes</taxon>
        <taxon>Goodeidae</taxon>
        <taxon>Goodea</taxon>
    </lineage>
</organism>
<gene>
    <name evidence="2" type="ORF">GOODEAATRI_009911</name>
</gene>
<reference evidence="2 3" key="1">
    <citation type="submission" date="2021-06" db="EMBL/GenBank/DDBJ databases">
        <authorList>
            <person name="Palmer J.M."/>
        </authorList>
    </citation>
    <scope>NUCLEOTIDE SEQUENCE [LARGE SCALE GENOMIC DNA]</scope>
    <source>
        <strain evidence="2 3">GA_2019</strain>
        <tissue evidence="2">Muscle</tissue>
    </source>
</reference>
<feature type="domain" description="DNA mismatch repair protein Mlh1 C-terminal" evidence="1">
    <location>
        <begin position="46"/>
        <end position="82"/>
    </location>
</feature>
<dbReference type="Proteomes" id="UP001476798">
    <property type="component" value="Unassembled WGS sequence"/>
</dbReference>
<protein>
    <recommendedName>
        <fullName evidence="1">DNA mismatch repair protein Mlh1 C-terminal domain-containing protein</fullName>
    </recommendedName>
</protein>
<accession>A0ABV0N9D7</accession>
<name>A0ABV0N9D7_9TELE</name>
<evidence type="ECO:0000313" key="2">
    <source>
        <dbReference type="EMBL" id="MEQ2168005.1"/>
    </source>
</evidence>
<comment type="caution">
    <text evidence="2">The sequence shown here is derived from an EMBL/GenBank/DDBJ whole genome shotgun (WGS) entry which is preliminary data.</text>
</comment>
<dbReference type="InterPro" id="IPR032189">
    <property type="entry name" value="Mlh1_C"/>
</dbReference>
<evidence type="ECO:0000259" key="1">
    <source>
        <dbReference type="Pfam" id="PF16413"/>
    </source>
</evidence>
<dbReference type="Pfam" id="PF16413">
    <property type="entry name" value="Mlh1_C"/>
    <property type="match status" value="2"/>
</dbReference>
<feature type="non-terminal residue" evidence="2">
    <location>
        <position position="1"/>
    </location>
</feature>
<evidence type="ECO:0000313" key="3">
    <source>
        <dbReference type="Proteomes" id="UP001476798"/>
    </source>
</evidence>
<sequence length="153" mass="17918">LIIQLTCFTPWFCCSQELFYQILIYDFGNFGVLRLSLKELICNQNHIEQDGNLTGLPLLLDKYTPIMEGLPMFILRLATEVRSPRFFSKKICGKMYGRLEVFNAGVVQVNWDNEKECFRDFSKECSTFYSIRKQYVLEAEPGEEPVRRLKPPE</sequence>
<dbReference type="EMBL" id="JAHRIO010030554">
    <property type="protein sequence ID" value="MEQ2168005.1"/>
    <property type="molecule type" value="Genomic_DNA"/>
</dbReference>